<gene>
    <name evidence="3" type="ORF">EJ05DRAFT_514442</name>
</gene>
<accession>A0A6A6VUP5</accession>
<evidence type="ECO:0000313" key="3">
    <source>
        <dbReference type="EMBL" id="KAF2753953.1"/>
    </source>
</evidence>
<dbReference type="AlphaFoldDB" id="A0A6A6VUP5"/>
<dbReference type="PANTHER" id="PTHR46064:SF1">
    <property type="entry name" value="QUEUINE TRNA-RIBOSYLTRANSFERASE ACCESSORY SUBUNIT 2"/>
    <property type="match status" value="1"/>
</dbReference>
<sequence length="507" mass="53465">MSDPSGPERSPDPLRFTILAGSASTSGPRLGLLTHDARNTLETPHYIADTSRGVIPHITQDTFRRHTDVKGVYVALEDFVEKAPLKTPPIYLQPTTTSPSSTLRTFTALPDTTLSILAPRRLSPIPSPNPNSSSSLAICTSVGFSALSIATYISAAAPSLNPDILVAPADIPHGNPAPSLKRRVKMLDRTASWLTDLQRAKGRVGGDYAVFAAVLPLPVEAQRWYLDSLLDAVTDDGHGDGEGHALPAGLAIYDPSAIPALPQPLTHLPRLCLAPAHSPSQLLHSIALGADLTLAPFLSTATDAGIALTFTFPAPRGASPESKSDSESDSQQQQAEKHPLGTSLWNPTAHALSTAPLQAGCACYTCARHHRAYVHHLLAAGEMLAWTLVQVHNLACLEGFFRGVRGVLGGEGEGGIVDGGEGEGGMEGRVKGRFEEERARFEDWYEVEMPVSEGVRPRGRGYMGLGLGSADGGGRGRGKGKLNGGGKWKGGGLGMGMGMGKGGMRRL</sequence>
<dbReference type="InterPro" id="IPR050852">
    <property type="entry name" value="Queuine_tRNA-ribosyltrfase"/>
</dbReference>
<dbReference type="Proteomes" id="UP000799437">
    <property type="component" value="Unassembled WGS sequence"/>
</dbReference>
<name>A0A6A6VUP5_9PEZI</name>
<dbReference type="EMBL" id="ML996582">
    <property type="protein sequence ID" value="KAF2753953.1"/>
    <property type="molecule type" value="Genomic_DNA"/>
</dbReference>
<dbReference type="GO" id="GO:0006400">
    <property type="term" value="P:tRNA modification"/>
    <property type="evidence" value="ECO:0007669"/>
    <property type="project" value="InterPro"/>
</dbReference>
<dbReference type="InterPro" id="IPR036511">
    <property type="entry name" value="TGT-like_sf"/>
</dbReference>
<dbReference type="Gene3D" id="3.20.20.105">
    <property type="entry name" value="Queuine tRNA-ribosyltransferase-like"/>
    <property type="match status" value="1"/>
</dbReference>
<dbReference type="InterPro" id="IPR002616">
    <property type="entry name" value="tRNA_ribo_trans-like"/>
</dbReference>
<proteinExistence type="predicted"/>
<feature type="domain" description="tRNA-guanine(15) transglycosylase-like" evidence="2">
    <location>
        <begin position="27"/>
        <end position="405"/>
    </location>
</feature>
<evidence type="ECO:0000256" key="1">
    <source>
        <dbReference type="SAM" id="MobiDB-lite"/>
    </source>
</evidence>
<dbReference type="GeneID" id="54489583"/>
<keyword evidence="4" id="KW-1185">Reference proteome</keyword>
<reference evidence="3" key="1">
    <citation type="journal article" date="2020" name="Stud. Mycol.">
        <title>101 Dothideomycetes genomes: a test case for predicting lifestyles and emergence of pathogens.</title>
        <authorList>
            <person name="Haridas S."/>
            <person name="Albert R."/>
            <person name="Binder M."/>
            <person name="Bloem J."/>
            <person name="Labutti K."/>
            <person name="Salamov A."/>
            <person name="Andreopoulos B."/>
            <person name="Baker S."/>
            <person name="Barry K."/>
            <person name="Bills G."/>
            <person name="Bluhm B."/>
            <person name="Cannon C."/>
            <person name="Castanera R."/>
            <person name="Culley D."/>
            <person name="Daum C."/>
            <person name="Ezra D."/>
            <person name="Gonzalez J."/>
            <person name="Henrissat B."/>
            <person name="Kuo A."/>
            <person name="Liang C."/>
            <person name="Lipzen A."/>
            <person name="Lutzoni F."/>
            <person name="Magnuson J."/>
            <person name="Mondo S."/>
            <person name="Nolan M."/>
            <person name="Ohm R."/>
            <person name="Pangilinan J."/>
            <person name="Park H.-J."/>
            <person name="Ramirez L."/>
            <person name="Alfaro M."/>
            <person name="Sun H."/>
            <person name="Tritt A."/>
            <person name="Yoshinaga Y."/>
            <person name="Zwiers L.-H."/>
            <person name="Turgeon B."/>
            <person name="Goodwin S."/>
            <person name="Spatafora J."/>
            <person name="Crous P."/>
            <person name="Grigoriev I."/>
        </authorList>
    </citation>
    <scope>NUCLEOTIDE SEQUENCE</scope>
    <source>
        <strain evidence="3">CBS 121739</strain>
    </source>
</reference>
<evidence type="ECO:0000259" key="2">
    <source>
        <dbReference type="Pfam" id="PF01702"/>
    </source>
</evidence>
<feature type="region of interest" description="Disordered" evidence="1">
    <location>
        <begin position="315"/>
        <end position="345"/>
    </location>
</feature>
<dbReference type="OrthoDB" id="27601at2759"/>
<organism evidence="3 4">
    <name type="scientific">Pseudovirgaria hyperparasitica</name>
    <dbReference type="NCBI Taxonomy" id="470096"/>
    <lineage>
        <taxon>Eukaryota</taxon>
        <taxon>Fungi</taxon>
        <taxon>Dikarya</taxon>
        <taxon>Ascomycota</taxon>
        <taxon>Pezizomycotina</taxon>
        <taxon>Dothideomycetes</taxon>
        <taxon>Dothideomycetes incertae sedis</taxon>
        <taxon>Acrospermales</taxon>
        <taxon>Acrospermaceae</taxon>
        <taxon>Pseudovirgaria</taxon>
    </lineage>
</organism>
<dbReference type="PANTHER" id="PTHR46064">
    <property type="entry name" value="QUEUINE TRNA-RIBOSYLTRANSFERASE ACCESSORY SUBUNIT 2"/>
    <property type="match status" value="1"/>
</dbReference>
<protein>
    <submittedName>
        <fullName evidence="3">tRNA-guanine transglycosylase</fullName>
    </submittedName>
</protein>
<dbReference type="SUPFAM" id="SSF51713">
    <property type="entry name" value="tRNA-guanine transglycosylase"/>
    <property type="match status" value="1"/>
</dbReference>
<evidence type="ECO:0000313" key="4">
    <source>
        <dbReference type="Proteomes" id="UP000799437"/>
    </source>
</evidence>
<dbReference type="Pfam" id="PF01702">
    <property type="entry name" value="TGT"/>
    <property type="match status" value="1"/>
</dbReference>
<dbReference type="RefSeq" id="XP_033596404.1">
    <property type="nucleotide sequence ID" value="XM_033748529.1"/>
</dbReference>